<dbReference type="EMBL" id="CP068393">
    <property type="protein sequence ID" value="QUC66339.1"/>
    <property type="molecule type" value="Genomic_DNA"/>
</dbReference>
<proteinExistence type="predicted"/>
<gene>
    <name evidence="1" type="ORF">JYE49_10770</name>
</gene>
<dbReference type="Proteomes" id="UP000682782">
    <property type="component" value="Chromosome"/>
</dbReference>
<reference evidence="1" key="1">
    <citation type="submission" date="2021-01" db="EMBL/GenBank/DDBJ databases">
        <title>Complete genome sequence of Clostridiales bacterium R-7.</title>
        <authorList>
            <person name="Mahoney-Kurpe S.C."/>
            <person name="Palevich N."/>
            <person name="Koike S."/>
            <person name="Moon C.D."/>
            <person name="Attwood G.T."/>
        </authorList>
    </citation>
    <scope>NUCLEOTIDE SEQUENCE</scope>
    <source>
        <strain evidence="1">R-7</strain>
    </source>
</reference>
<evidence type="ECO:0000313" key="1">
    <source>
        <dbReference type="EMBL" id="QUC66339.1"/>
    </source>
</evidence>
<sequence>MRKDRLPKGAYVIKKCVLVSLSSLFYASFAGRKAGKKLKGEKANERAEELGVWREH</sequence>
<organism evidence="1 2">
    <name type="scientific">Aristaeella hokkaidonensis</name>
    <dbReference type="NCBI Taxonomy" id="3046382"/>
    <lineage>
        <taxon>Bacteria</taxon>
        <taxon>Bacillati</taxon>
        <taxon>Bacillota</taxon>
        <taxon>Clostridia</taxon>
        <taxon>Eubacteriales</taxon>
        <taxon>Aristaeellaceae</taxon>
        <taxon>Aristaeella</taxon>
    </lineage>
</organism>
<name>A0AC61MV44_9FIRM</name>
<protein>
    <submittedName>
        <fullName evidence="1">Uncharacterized protein</fullName>
    </submittedName>
</protein>
<keyword evidence="2" id="KW-1185">Reference proteome</keyword>
<evidence type="ECO:0000313" key="2">
    <source>
        <dbReference type="Proteomes" id="UP000682782"/>
    </source>
</evidence>
<accession>A0AC61MV44</accession>